<sequence>MTNAVTEIDKDGDGAIDLEEFTDLHRGGGKSNNGKAISDAFKLIKSLPDLLREYNLPPGLFPSKHNRLRIRRGKRQAHCVLALSLGGQLQGLFHFLRYTPRVKGTLSRGKLSGIEGMKTKALVWVKVTGVVVESYKSEKVLFVAGVKKSRPKDAMLSK</sequence>
<evidence type="ECO:0000313" key="3">
    <source>
        <dbReference type="Proteomes" id="UP000823749"/>
    </source>
</evidence>
<reference evidence="2" key="1">
    <citation type="submission" date="2020-08" db="EMBL/GenBank/DDBJ databases">
        <title>Plant Genome Project.</title>
        <authorList>
            <person name="Zhang R.-G."/>
        </authorList>
    </citation>
    <scope>NUCLEOTIDE SEQUENCE</scope>
    <source>
        <strain evidence="2">WSP0</strain>
        <tissue evidence="2">Leaf</tissue>
    </source>
</reference>
<comment type="caution">
    <text evidence="2">The sequence shown here is derived from an EMBL/GenBank/DDBJ whole genome shotgun (WGS) entry which is preliminary data.</text>
</comment>
<dbReference type="PROSITE" id="PS00018">
    <property type="entry name" value="EF_HAND_1"/>
    <property type="match status" value="1"/>
</dbReference>
<name>A0AAV6IKM0_9ERIC</name>
<dbReference type="PANTHER" id="PTHR31676">
    <property type="entry name" value="T31J12.3 PROTEIN-RELATED"/>
    <property type="match status" value="1"/>
</dbReference>
<proteinExistence type="predicted"/>
<dbReference type="Pfam" id="PF04398">
    <property type="entry name" value="DUF538"/>
    <property type="match status" value="1"/>
</dbReference>
<dbReference type="PROSITE" id="PS50222">
    <property type="entry name" value="EF_HAND_2"/>
    <property type="match status" value="1"/>
</dbReference>
<dbReference type="InterPro" id="IPR007493">
    <property type="entry name" value="DUF538"/>
</dbReference>
<gene>
    <name evidence="2" type="ORF">RHGRI_029594</name>
</gene>
<dbReference type="EMBL" id="JACTNZ010000010">
    <property type="protein sequence ID" value="KAG5528982.1"/>
    <property type="molecule type" value="Genomic_DNA"/>
</dbReference>
<accession>A0AAV6IKM0</accession>
<dbReference type="GO" id="GO:0005509">
    <property type="term" value="F:calcium ion binding"/>
    <property type="evidence" value="ECO:0007669"/>
    <property type="project" value="InterPro"/>
</dbReference>
<dbReference type="SUPFAM" id="SSF141562">
    <property type="entry name" value="At5g01610-like"/>
    <property type="match status" value="1"/>
</dbReference>
<keyword evidence="3" id="KW-1185">Reference proteome</keyword>
<protein>
    <recommendedName>
        <fullName evidence="1">EF-hand domain-containing protein</fullName>
    </recommendedName>
</protein>
<dbReference type="AlphaFoldDB" id="A0AAV6IKM0"/>
<evidence type="ECO:0000259" key="1">
    <source>
        <dbReference type="PROSITE" id="PS50222"/>
    </source>
</evidence>
<organism evidence="2 3">
    <name type="scientific">Rhododendron griersonianum</name>
    <dbReference type="NCBI Taxonomy" id="479676"/>
    <lineage>
        <taxon>Eukaryota</taxon>
        <taxon>Viridiplantae</taxon>
        <taxon>Streptophyta</taxon>
        <taxon>Embryophyta</taxon>
        <taxon>Tracheophyta</taxon>
        <taxon>Spermatophyta</taxon>
        <taxon>Magnoliopsida</taxon>
        <taxon>eudicotyledons</taxon>
        <taxon>Gunneridae</taxon>
        <taxon>Pentapetalae</taxon>
        <taxon>asterids</taxon>
        <taxon>Ericales</taxon>
        <taxon>Ericaceae</taxon>
        <taxon>Ericoideae</taxon>
        <taxon>Rhodoreae</taxon>
        <taxon>Rhododendron</taxon>
    </lineage>
</organism>
<dbReference type="PANTHER" id="PTHR31676:SF0">
    <property type="entry name" value="OS03G0210500 PROTEIN"/>
    <property type="match status" value="1"/>
</dbReference>
<evidence type="ECO:0000313" key="2">
    <source>
        <dbReference type="EMBL" id="KAG5528982.1"/>
    </source>
</evidence>
<dbReference type="Proteomes" id="UP000823749">
    <property type="component" value="Chromosome 10"/>
</dbReference>
<dbReference type="Gene3D" id="2.30.240.10">
    <property type="entry name" value="At5g01610-like"/>
    <property type="match status" value="1"/>
</dbReference>
<dbReference type="InterPro" id="IPR002048">
    <property type="entry name" value="EF_hand_dom"/>
</dbReference>
<dbReference type="InterPro" id="IPR036758">
    <property type="entry name" value="At5g01610-like"/>
</dbReference>
<feature type="domain" description="EF-hand" evidence="1">
    <location>
        <begin position="1"/>
        <end position="31"/>
    </location>
</feature>
<dbReference type="InterPro" id="IPR018247">
    <property type="entry name" value="EF_Hand_1_Ca_BS"/>
</dbReference>